<evidence type="ECO:0000313" key="11">
    <source>
        <dbReference type="EMBL" id="CAF0799103.1"/>
    </source>
</evidence>
<evidence type="ECO:0000256" key="7">
    <source>
        <dbReference type="ARBA" id="ARBA00023180"/>
    </source>
</evidence>
<sequence>MLGKETFFPNSSNYDNNYDIENEPLTNSEALESIDYVLVYLRNSDRNDLIDNFLNNLTVNGLKLTFQYNEAENLVFVLIKIPFEKCLEIAEKIKLKLPIEDIKFKEVPLGNSLTNDHSGFYEEPRDKYTAAYNSKIHYKFEKYFNKTDPHKSFRTRDRILLTYEILSRTQYSIKLDTPNIFSSKQTNCQFGIERLLADKVFLDAYPLHKETIKINSNLTKRKFLLEYWIKPKNWFNFQPIFIIRRYFGEKIAFYFAWLGFYTSLLIVPSIVGIFVFIYGLLTYSSDIPTQEICDYNKMGNITMCPLCSDEALCQTWKLGESCFYSKISQLVDNPSTVFFSIFMSIWTVLFTEFWKRRQAILQFEWDVIDFEKKNEPLRPEFESKVTQTRQNYITGEEELYVPTRTKLYRYTISFSTLLLMMCLVLALVIGFIGYKLIVMAILPKNSDRNLIYWTTLITAGFINLFFIVVLNSFYIWLAVKLNDFELHRTDSRYEKALTIKMYLFQFVNYYASIFYIAFFKGKFSESTFIEKCDQSGCLSELSIQLAIIMVGKQIFNNIQEFLYPLVANCLSRFTANKQTRRKNSMENWLKDYYLISWTNLTLFDEYLEMVIQYGFITLFAVAFPLGPLFALLNNLLEIRIDAFKILTQYKRPLPKKAQDIGIWLPILNTVSKLAVITNGVIIAFTSEFIPRLVYKFSDENPTRSFEGYVNFTLSKTNYTLNGTVCYYRDFRESFDSPNPYQFTKSYYYVLAARLIFLALFEHLVFFIVMFVHWIPDLPKTVQDKIETENLIIQRALWESMPEKTFSKIKSTSSSINRNSITSQEINTVREK</sequence>
<dbReference type="InterPro" id="IPR049452">
    <property type="entry name" value="Anoctamin_TM"/>
</dbReference>
<protein>
    <recommendedName>
        <fullName evidence="8">Anoctamin</fullName>
    </recommendedName>
</protein>
<dbReference type="Pfam" id="PF04547">
    <property type="entry name" value="Anoctamin"/>
    <property type="match status" value="1"/>
</dbReference>
<evidence type="ECO:0000313" key="12">
    <source>
        <dbReference type="Proteomes" id="UP000663879"/>
    </source>
</evidence>
<keyword evidence="12" id="KW-1185">Reference proteome</keyword>
<feature type="transmembrane region" description="Helical" evidence="8">
    <location>
        <begin position="450"/>
        <end position="479"/>
    </location>
</feature>
<proteinExistence type="inferred from homology"/>
<organism evidence="11 12">
    <name type="scientific">Brachionus calyciflorus</name>
    <dbReference type="NCBI Taxonomy" id="104777"/>
    <lineage>
        <taxon>Eukaryota</taxon>
        <taxon>Metazoa</taxon>
        <taxon>Spiralia</taxon>
        <taxon>Gnathifera</taxon>
        <taxon>Rotifera</taxon>
        <taxon>Eurotatoria</taxon>
        <taxon>Monogononta</taxon>
        <taxon>Pseudotrocha</taxon>
        <taxon>Ploima</taxon>
        <taxon>Brachionidae</taxon>
        <taxon>Brachionus</taxon>
    </lineage>
</organism>
<feature type="transmembrane region" description="Helical" evidence="8">
    <location>
        <begin position="746"/>
        <end position="774"/>
    </location>
</feature>
<dbReference type="GO" id="GO:0046983">
    <property type="term" value="F:protein dimerization activity"/>
    <property type="evidence" value="ECO:0007669"/>
    <property type="project" value="InterPro"/>
</dbReference>
<dbReference type="PANTHER" id="PTHR12308:SF84">
    <property type="entry name" value="ANOCTAMIN"/>
    <property type="match status" value="1"/>
</dbReference>
<gene>
    <name evidence="11" type="ORF">OXX778_LOCUS6371</name>
</gene>
<dbReference type="Pfam" id="PF16178">
    <property type="entry name" value="Anoct_dimer"/>
    <property type="match status" value="1"/>
</dbReference>
<dbReference type="GO" id="GO:0005886">
    <property type="term" value="C:plasma membrane"/>
    <property type="evidence" value="ECO:0007669"/>
    <property type="project" value="UniProtKB-SubCell"/>
</dbReference>
<dbReference type="EMBL" id="CAJNOC010000749">
    <property type="protein sequence ID" value="CAF0799103.1"/>
    <property type="molecule type" value="Genomic_DNA"/>
</dbReference>
<evidence type="ECO:0000256" key="6">
    <source>
        <dbReference type="ARBA" id="ARBA00023136"/>
    </source>
</evidence>
<feature type="transmembrane region" description="Helical" evidence="8">
    <location>
        <begin position="610"/>
        <end position="632"/>
    </location>
</feature>
<dbReference type="PANTHER" id="PTHR12308">
    <property type="entry name" value="ANOCTAMIN"/>
    <property type="match status" value="1"/>
</dbReference>
<dbReference type="GO" id="GO:0005254">
    <property type="term" value="F:chloride channel activity"/>
    <property type="evidence" value="ECO:0007669"/>
    <property type="project" value="TreeGrafter"/>
</dbReference>
<dbReference type="AlphaFoldDB" id="A0A813SMJ2"/>
<feature type="domain" description="Anoctamin transmembrane" evidence="9">
    <location>
        <begin position="243"/>
        <end position="787"/>
    </location>
</feature>
<dbReference type="InterPro" id="IPR007632">
    <property type="entry name" value="Anoctamin"/>
</dbReference>
<evidence type="ECO:0000256" key="8">
    <source>
        <dbReference type="RuleBase" id="RU280814"/>
    </source>
</evidence>
<evidence type="ECO:0000259" key="10">
    <source>
        <dbReference type="Pfam" id="PF16178"/>
    </source>
</evidence>
<feature type="transmembrane region" description="Helical" evidence="8">
    <location>
        <begin position="660"/>
        <end position="684"/>
    </location>
</feature>
<evidence type="ECO:0000256" key="5">
    <source>
        <dbReference type="ARBA" id="ARBA00022989"/>
    </source>
</evidence>
<evidence type="ECO:0000259" key="9">
    <source>
        <dbReference type="Pfam" id="PF04547"/>
    </source>
</evidence>
<dbReference type="InterPro" id="IPR032394">
    <property type="entry name" value="Anoct_dimer"/>
</dbReference>
<evidence type="ECO:0000256" key="1">
    <source>
        <dbReference type="ARBA" id="ARBA00004651"/>
    </source>
</evidence>
<keyword evidence="5 8" id="KW-1133">Transmembrane helix</keyword>
<evidence type="ECO:0000256" key="3">
    <source>
        <dbReference type="ARBA" id="ARBA00022475"/>
    </source>
</evidence>
<evidence type="ECO:0000256" key="4">
    <source>
        <dbReference type="ARBA" id="ARBA00022692"/>
    </source>
</evidence>
<keyword evidence="3" id="KW-1003">Cell membrane</keyword>
<keyword evidence="7" id="KW-0325">Glycoprotein</keyword>
<feature type="transmembrane region" description="Helical" evidence="8">
    <location>
        <begin position="414"/>
        <end position="438"/>
    </location>
</feature>
<keyword evidence="4 8" id="KW-0812">Transmembrane</keyword>
<feature type="transmembrane region" description="Helical" evidence="8">
    <location>
        <begin position="336"/>
        <end position="354"/>
    </location>
</feature>
<feature type="transmembrane region" description="Helical" evidence="8">
    <location>
        <begin position="499"/>
        <end position="518"/>
    </location>
</feature>
<feature type="domain" description="Anoctamin dimerisation" evidence="10">
    <location>
        <begin position="32"/>
        <end position="240"/>
    </location>
</feature>
<comment type="caution">
    <text evidence="11">The sequence shown here is derived from an EMBL/GenBank/DDBJ whole genome shotgun (WGS) entry which is preliminary data.</text>
</comment>
<dbReference type="OrthoDB" id="296386at2759"/>
<feature type="transmembrane region" description="Helical" evidence="8">
    <location>
        <begin position="251"/>
        <end position="281"/>
    </location>
</feature>
<comment type="similarity">
    <text evidence="2 8">Belongs to the anoctamin family.</text>
</comment>
<dbReference type="Proteomes" id="UP000663879">
    <property type="component" value="Unassembled WGS sequence"/>
</dbReference>
<reference evidence="11" key="1">
    <citation type="submission" date="2021-02" db="EMBL/GenBank/DDBJ databases">
        <authorList>
            <person name="Nowell W R."/>
        </authorList>
    </citation>
    <scope>NUCLEOTIDE SEQUENCE</scope>
    <source>
        <strain evidence="11">Ploen Becks lab</strain>
    </source>
</reference>
<keyword evidence="6 8" id="KW-0472">Membrane</keyword>
<comment type="subcellular location">
    <subcellularLocation>
        <location evidence="1">Cell membrane</location>
        <topology evidence="1">Multi-pass membrane protein</topology>
    </subcellularLocation>
    <subcellularLocation>
        <location evidence="8">Membrane</location>
        <topology evidence="8">Multi-pass membrane protein</topology>
    </subcellularLocation>
</comment>
<evidence type="ECO:0000256" key="2">
    <source>
        <dbReference type="ARBA" id="ARBA00009671"/>
    </source>
</evidence>
<name>A0A813SMJ2_9BILA</name>
<accession>A0A813SMJ2</accession>